<gene>
    <name evidence="3" type="ORF">LX99_02694</name>
</gene>
<dbReference type="SUPFAM" id="SSF55961">
    <property type="entry name" value="Bet v1-like"/>
    <property type="match status" value="1"/>
</dbReference>
<dbReference type="CDD" id="cd08876">
    <property type="entry name" value="START_1"/>
    <property type="match status" value="1"/>
</dbReference>
<dbReference type="RefSeq" id="WP_109608322.1">
    <property type="nucleotide sequence ID" value="NZ_QGHA01000004.1"/>
</dbReference>
<dbReference type="PIRSF" id="PIRSF039033">
    <property type="entry name" value="START_dom"/>
    <property type="match status" value="1"/>
</dbReference>
<evidence type="ECO:0000313" key="4">
    <source>
        <dbReference type="Proteomes" id="UP000245678"/>
    </source>
</evidence>
<dbReference type="InterPro" id="IPR002913">
    <property type="entry name" value="START_lipid-bd_dom"/>
</dbReference>
<dbReference type="InterPro" id="IPR028347">
    <property type="entry name" value="START_dom_prot"/>
</dbReference>
<dbReference type="GO" id="GO:0008289">
    <property type="term" value="F:lipid binding"/>
    <property type="evidence" value="ECO:0007669"/>
    <property type="project" value="InterPro"/>
</dbReference>
<organism evidence="3 4">
    <name type="scientific">Mucilaginibacter oryzae</name>
    <dbReference type="NCBI Taxonomy" id="468058"/>
    <lineage>
        <taxon>Bacteria</taxon>
        <taxon>Pseudomonadati</taxon>
        <taxon>Bacteroidota</taxon>
        <taxon>Sphingobacteriia</taxon>
        <taxon>Sphingobacteriales</taxon>
        <taxon>Sphingobacteriaceae</taxon>
        <taxon>Mucilaginibacter</taxon>
    </lineage>
</organism>
<dbReference type="InterPro" id="IPR023393">
    <property type="entry name" value="START-like_dom_sf"/>
</dbReference>
<dbReference type="Proteomes" id="UP000245678">
    <property type="component" value="Unassembled WGS sequence"/>
</dbReference>
<accession>A0A316H9F4</accession>
<feature type="chain" id="PRO_5016410677" evidence="1">
    <location>
        <begin position="19"/>
        <end position="216"/>
    </location>
</feature>
<dbReference type="Gene3D" id="3.30.530.20">
    <property type="match status" value="1"/>
</dbReference>
<dbReference type="AlphaFoldDB" id="A0A316H9F4"/>
<keyword evidence="4" id="KW-1185">Reference proteome</keyword>
<evidence type="ECO:0000259" key="2">
    <source>
        <dbReference type="PROSITE" id="PS50848"/>
    </source>
</evidence>
<evidence type="ECO:0000313" key="3">
    <source>
        <dbReference type="EMBL" id="PWK77809.1"/>
    </source>
</evidence>
<comment type="caution">
    <text evidence="3">The sequence shown here is derived from an EMBL/GenBank/DDBJ whole genome shotgun (WGS) entry which is preliminary data.</text>
</comment>
<reference evidence="3 4" key="1">
    <citation type="submission" date="2018-05" db="EMBL/GenBank/DDBJ databases">
        <title>Genomic Encyclopedia of Archaeal and Bacterial Type Strains, Phase II (KMG-II): from individual species to whole genera.</title>
        <authorList>
            <person name="Goeker M."/>
        </authorList>
    </citation>
    <scope>NUCLEOTIDE SEQUENCE [LARGE SCALE GENOMIC DNA]</scope>
    <source>
        <strain evidence="3 4">DSM 19975</strain>
    </source>
</reference>
<dbReference type="InterPro" id="IPR051213">
    <property type="entry name" value="START_lipid_transfer"/>
</dbReference>
<dbReference type="GO" id="GO:0005737">
    <property type="term" value="C:cytoplasm"/>
    <property type="evidence" value="ECO:0007669"/>
    <property type="project" value="UniProtKB-ARBA"/>
</dbReference>
<feature type="signal peptide" evidence="1">
    <location>
        <begin position="1"/>
        <end position="18"/>
    </location>
</feature>
<sequence>MYRILTIAILLFTTRVAAAPTATDEPWALNTNKDGIKVFTRHIADSKIKAIKVECTFNATAAQLVAVLMDIKTCSEWVYHTKSATVIKEVSPSDIYYYSEVNIPWPVHNRDFVAHLKVTQDPKTKVVTIDAPVVSNMVPAKEGIVRVENSTGRWVITPVDASHVSIVYTLHLDPGGSVPAWLINMFAAQGPMESFKGLKKQLTKPAYKDVKLAYIQ</sequence>
<dbReference type="PANTHER" id="PTHR19308:SF14">
    <property type="entry name" value="START DOMAIN-CONTAINING PROTEIN"/>
    <property type="match status" value="1"/>
</dbReference>
<dbReference type="Pfam" id="PF01852">
    <property type="entry name" value="START"/>
    <property type="match status" value="1"/>
</dbReference>
<proteinExistence type="predicted"/>
<dbReference type="SMART" id="SM00234">
    <property type="entry name" value="START"/>
    <property type="match status" value="1"/>
</dbReference>
<protein>
    <submittedName>
        <fullName evidence="3">START domain-containing protein</fullName>
    </submittedName>
</protein>
<dbReference type="EMBL" id="QGHA01000004">
    <property type="protein sequence ID" value="PWK77809.1"/>
    <property type="molecule type" value="Genomic_DNA"/>
</dbReference>
<dbReference type="PROSITE" id="PS50848">
    <property type="entry name" value="START"/>
    <property type="match status" value="1"/>
</dbReference>
<keyword evidence="1" id="KW-0732">Signal</keyword>
<feature type="domain" description="START" evidence="2">
    <location>
        <begin position="22"/>
        <end position="207"/>
    </location>
</feature>
<name>A0A316H9F4_9SPHI</name>
<evidence type="ECO:0000256" key="1">
    <source>
        <dbReference type="SAM" id="SignalP"/>
    </source>
</evidence>
<dbReference type="PANTHER" id="PTHR19308">
    <property type="entry name" value="PHOSPHATIDYLCHOLINE TRANSFER PROTEIN"/>
    <property type="match status" value="1"/>
</dbReference>